<gene>
    <name evidence="6" type="ORF">KB449_05885</name>
</gene>
<evidence type="ECO:0000256" key="4">
    <source>
        <dbReference type="SAM" id="Phobius"/>
    </source>
</evidence>
<dbReference type="InterPro" id="IPR009057">
    <property type="entry name" value="Homeodomain-like_sf"/>
</dbReference>
<evidence type="ECO:0000256" key="3">
    <source>
        <dbReference type="ARBA" id="ARBA00023163"/>
    </source>
</evidence>
<dbReference type="Gene3D" id="1.10.10.60">
    <property type="entry name" value="Homeodomain-like"/>
    <property type="match status" value="2"/>
</dbReference>
<keyword evidence="4" id="KW-0472">Membrane</keyword>
<keyword evidence="2" id="KW-0238">DNA-binding</keyword>
<organism evidence="6 7">
    <name type="scientific">Cohnella hashimotonis</name>
    <dbReference type="NCBI Taxonomy" id="2826895"/>
    <lineage>
        <taxon>Bacteria</taxon>
        <taxon>Bacillati</taxon>
        <taxon>Bacillota</taxon>
        <taxon>Bacilli</taxon>
        <taxon>Bacillales</taxon>
        <taxon>Paenibacillaceae</taxon>
        <taxon>Cohnella</taxon>
    </lineage>
</organism>
<dbReference type="Proteomes" id="UP001161691">
    <property type="component" value="Unassembled WGS sequence"/>
</dbReference>
<keyword evidence="4" id="KW-1133">Transmembrane helix</keyword>
<dbReference type="PANTHER" id="PTHR43280:SF2">
    <property type="entry name" value="HTH-TYPE TRANSCRIPTIONAL REGULATOR EXSA"/>
    <property type="match status" value="1"/>
</dbReference>
<proteinExistence type="predicted"/>
<feature type="domain" description="HTH araC/xylS-type" evidence="5">
    <location>
        <begin position="678"/>
        <end position="777"/>
    </location>
</feature>
<protein>
    <submittedName>
        <fullName evidence="6">AraC family transcriptional regulator</fullName>
    </submittedName>
</protein>
<keyword evidence="4" id="KW-0812">Transmembrane</keyword>
<evidence type="ECO:0000259" key="5">
    <source>
        <dbReference type="PROSITE" id="PS01124"/>
    </source>
</evidence>
<dbReference type="InterPro" id="IPR018060">
    <property type="entry name" value="HTH_AraC"/>
</dbReference>
<sequence length="780" mass="88436">MRFLNRSYSMYKKMILYISVLIAVVLFVQSLILNRNFEKIGSRMTFDSNVNMLSQISYSANYMNDAVRSFAATIYSDPNNLPLRYAPSANPEEIYGQLQIIDTMVNQSPYIYSVYIYNGEQDRFYSSKTGTIVDADHFPDQDLAQLIEQNLLPADYQFSPIPRQIPLNSYNGANRLATNVLTYLICDRYSDSGRIQSAIVINVKVDYLTGLIKELKNKGSSLSNDVAIVTGGGLISDGLHADAEQAGPLGKASMQRVAGSTEKSGYFKAGSGKDSKLITYVSSDILDWKFVSATPFQEIVKDINKIRLVTYFACVVIAAIGLVLAYFLSKHLYSPLRRVIGTVGSAVNADPAGEQISEIEFLSRVFMDNIESAKSLKIAKNENDYRLKQQELRHLLTDRSLSPEQIEKTFLRLHVGLLPRSPLFVCHFAIDDLDAFQRRFSLRDQELFRYMVGNVSGEMIDGQFRHEFVVLGDRQLILISQSRSDDAVSAYSQVPGLMRCIQEWFAEKTGLSLTVAIGYLVPDVSEIHSAYNNAVELSKYRFIYGHRSILTPEAADAVSAEAFERPISLERQLDESLSAGKLDDCIRHYSDIVRHISRYSYDDVASYLLYFCYLIYMKVNDLESKGYDKLPLEIQPFTQEIVACETLEQVNVKFMEMFASIAEVVKQKKFKRKNALAEKIIHILETDYRNKGLCQEGVASDLNVSKDYVGRIFKETYAQSFGEYLNEIRLNRAAQLLSTTKKNIAEIAEEIGWENKNYLYTLFKAKFGMTTSEYRTKYGL</sequence>
<keyword evidence="1" id="KW-0805">Transcription regulation</keyword>
<dbReference type="EMBL" id="JAGRPV010000001">
    <property type="protein sequence ID" value="MDI4644483.1"/>
    <property type="molecule type" value="Genomic_DNA"/>
</dbReference>
<dbReference type="PANTHER" id="PTHR43280">
    <property type="entry name" value="ARAC-FAMILY TRANSCRIPTIONAL REGULATOR"/>
    <property type="match status" value="1"/>
</dbReference>
<evidence type="ECO:0000313" key="6">
    <source>
        <dbReference type="EMBL" id="MDI4644483.1"/>
    </source>
</evidence>
<evidence type="ECO:0000313" key="7">
    <source>
        <dbReference type="Proteomes" id="UP001161691"/>
    </source>
</evidence>
<evidence type="ECO:0000256" key="1">
    <source>
        <dbReference type="ARBA" id="ARBA00023015"/>
    </source>
</evidence>
<dbReference type="RefSeq" id="WP_282907483.1">
    <property type="nucleotide sequence ID" value="NZ_JAGRPV010000001.1"/>
</dbReference>
<keyword evidence="3" id="KW-0804">Transcription</keyword>
<accession>A0ABT6TDS2</accession>
<keyword evidence="7" id="KW-1185">Reference proteome</keyword>
<dbReference type="SUPFAM" id="SSF46689">
    <property type="entry name" value="Homeodomain-like"/>
    <property type="match status" value="1"/>
</dbReference>
<feature type="transmembrane region" description="Helical" evidence="4">
    <location>
        <begin position="308"/>
        <end position="328"/>
    </location>
</feature>
<name>A0ABT6TDS2_9BACL</name>
<comment type="caution">
    <text evidence="6">The sequence shown here is derived from an EMBL/GenBank/DDBJ whole genome shotgun (WGS) entry which is preliminary data.</text>
</comment>
<evidence type="ECO:0000256" key="2">
    <source>
        <dbReference type="ARBA" id="ARBA00023125"/>
    </source>
</evidence>
<dbReference type="PROSITE" id="PS01124">
    <property type="entry name" value="HTH_ARAC_FAMILY_2"/>
    <property type="match status" value="1"/>
</dbReference>
<dbReference type="Pfam" id="PF12833">
    <property type="entry name" value="HTH_18"/>
    <property type="match status" value="1"/>
</dbReference>
<reference evidence="6" key="1">
    <citation type="submission" date="2023-04" db="EMBL/GenBank/DDBJ databases">
        <title>Comparative genomic analysis of Cohnella hashimotonis sp. nov., isolated from the International Space Station.</title>
        <authorList>
            <person name="Venkateswaran K."/>
            <person name="Simpson A."/>
        </authorList>
    </citation>
    <scope>NUCLEOTIDE SEQUENCE</scope>
    <source>
        <strain evidence="6">F6_2S_P_1</strain>
    </source>
</reference>
<dbReference type="SMART" id="SM00342">
    <property type="entry name" value="HTH_ARAC"/>
    <property type="match status" value="1"/>
</dbReference>